<evidence type="ECO:0000256" key="7">
    <source>
        <dbReference type="ARBA" id="ARBA00022989"/>
    </source>
</evidence>
<protein>
    <submittedName>
        <fullName evidence="12">CMP-N-acetylneuraminate-poly-alpha-2, 8-sialyltransferase-like</fullName>
    </submittedName>
</protein>
<evidence type="ECO:0000256" key="5">
    <source>
        <dbReference type="ARBA" id="ARBA00022692"/>
    </source>
</evidence>
<keyword evidence="9" id="KW-0472">Membrane</keyword>
<keyword evidence="10" id="KW-0325">Glycoprotein</keyword>
<dbReference type="InterPro" id="IPR001675">
    <property type="entry name" value="Glyco_trans_29"/>
</dbReference>
<dbReference type="Gene3D" id="3.90.1480.20">
    <property type="entry name" value="Glycosyl transferase family 29"/>
    <property type="match status" value="1"/>
</dbReference>
<dbReference type="InterPro" id="IPR038578">
    <property type="entry name" value="GT29-like_sf"/>
</dbReference>
<keyword evidence="4" id="KW-0808">Transferase</keyword>
<dbReference type="GeneID" id="102806611"/>
<evidence type="ECO:0000313" key="11">
    <source>
        <dbReference type="Proteomes" id="UP000694865"/>
    </source>
</evidence>
<dbReference type="PANTHER" id="PTHR11987">
    <property type="entry name" value="ALPHA-2,8-SIALYLTRANSFERASE"/>
    <property type="match status" value="1"/>
</dbReference>
<dbReference type="Proteomes" id="UP000694865">
    <property type="component" value="Unplaced"/>
</dbReference>
<evidence type="ECO:0000313" key="12">
    <source>
        <dbReference type="RefSeq" id="XP_006812829.1"/>
    </source>
</evidence>
<keyword evidence="8" id="KW-0333">Golgi apparatus</keyword>
<evidence type="ECO:0000256" key="2">
    <source>
        <dbReference type="ARBA" id="ARBA00006003"/>
    </source>
</evidence>
<evidence type="ECO:0000256" key="9">
    <source>
        <dbReference type="ARBA" id="ARBA00023136"/>
    </source>
</evidence>
<evidence type="ECO:0000256" key="6">
    <source>
        <dbReference type="ARBA" id="ARBA00022968"/>
    </source>
</evidence>
<sequence>MKNYCNRWKCTVFTLFVPLTLVGWIGYAGIYSSALSHQWTSLVVGAGISWIQTSETTTSTTRLQSVTHTNISANGSEVIGERSESSKNTAGTTILQIASLTNMSANGSEVIGSSKLRKLVSTKYPNADIIKIYEKNVSAENMTFGLNNSTRDEGITHTIPAQKTCALIGNGGILLNSSCGEEINSNNFVVRCNIPVITGYEQDVGNKTNVTIINRATMMQLYRMSHRRKQKQLPDFLNNYVSLNNTILWYPGVSSVPVRQRSIAYLKSSETTTSTTRLQIATHTNMSGNGSEVIGERSELSKNTAATTRLQIATHTNMSANGSEVIGRSKLRFLHLRKLPSTGLRTLVAALSFCDVITIYGFYPSLLDTAGNKVPYHYYGSNATIDFKAAHNWKAEFSLLESLHRDGTVKWVTGKCT</sequence>
<evidence type="ECO:0000256" key="1">
    <source>
        <dbReference type="ARBA" id="ARBA00004323"/>
    </source>
</evidence>
<keyword evidence="3" id="KW-0328">Glycosyltransferase</keyword>
<comment type="similarity">
    <text evidence="2">Belongs to the glycosyltransferase 29 family.</text>
</comment>
<gene>
    <name evidence="12" type="primary">LOC102806611</name>
</gene>
<evidence type="ECO:0000256" key="4">
    <source>
        <dbReference type="ARBA" id="ARBA00022679"/>
    </source>
</evidence>
<dbReference type="InterPro" id="IPR050943">
    <property type="entry name" value="Glycosyltr_29_Sialyltrsf"/>
</dbReference>
<keyword evidence="6" id="KW-0735">Signal-anchor</keyword>
<organism evidence="11 12">
    <name type="scientific">Saccoglossus kowalevskii</name>
    <name type="common">Acorn worm</name>
    <dbReference type="NCBI Taxonomy" id="10224"/>
    <lineage>
        <taxon>Eukaryota</taxon>
        <taxon>Metazoa</taxon>
        <taxon>Hemichordata</taxon>
        <taxon>Enteropneusta</taxon>
        <taxon>Harrimaniidae</taxon>
        <taxon>Saccoglossus</taxon>
    </lineage>
</organism>
<reference evidence="12" key="1">
    <citation type="submission" date="2025-08" db="UniProtKB">
        <authorList>
            <consortium name="RefSeq"/>
        </authorList>
    </citation>
    <scope>IDENTIFICATION</scope>
    <source>
        <tissue evidence="12">Testes</tissue>
    </source>
</reference>
<evidence type="ECO:0000256" key="8">
    <source>
        <dbReference type="ARBA" id="ARBA00023034"/>
    </source>
</evidence>
<keyword evidence="7" id="KW-1133">Transmembrane helix</keyword>
<dbReference type="PANTHER" id="PTHR11987:SF53">
    <property type="entry name" value="ALPHA-2,8-SIALYLTRANSFERASE 8F-LIKE"/>
    <property type="match status" value="1"/>
</dbReference>
<keyword evidence="11" id="KW-1185">Reference proteome</keyword>
<name>A0ABM0LYI8_SACKO</name>
<comment type="subcellular location">
    <subcellularLocation>
        <location evidence="1">Golgi apparatus membrane</location>
        <topology evidence="1">Single-pass type II membrane protein</topology>
    </subcellularLocation>
</comment>
<evidence type="ECO:0000256" key="3">
    <source>
        <dbReference type="ARBA" id="ARBA00022676"/>
    </source>
</evidence>
<evidence type="ECO:0000256" key="10">
    <source>
        <dbReference type="ARBA" id="ARBA00023180"/>
    </source>
</evidence>
<dbReference type="RefSeq" id="XP_006812829.1">
    <property type="nucleotide sequence ID" value="XM_006812766.1"/>
</dbReference>
<proteinExistence type="inferred from homology"/>
<keyword evidence="5" id="KW-0812">Transmembrane</keyword>
<dbReference type="Pfam" id="PF00777">
    <property type="entry name" value="Glyco_transf_29"/>
    <property type="match status" value="1"/>
</dbReference>
<accession>A0ABM0LYI8</accession>
<dbReference type="CDD" id="cd23963">
    <property type="entry name" value="GT29_ST8SIA"/>
    <property type="match status" value="1"/>
</dbReference>